<feature type="signal peptide" evidence="1">
    <location>
        <begin position="1"/>
        <end position="17"/>
    </location>
</feature>
<keyword evidence="1" id="KW-0732">Signal</keyword>
<reference evidence="2 3" key="1">
    <citation type="submission" date="2023-10" db="EMBL/GenBank/DDBJ databases">
        <title>Two novel species belonging to the OM43/NOR5 clade.</title>
        <authorList>
            <person name="Park M."/>
        </authorList>
    </citation>
    <scope>NUCLEOTIDE SEQUENCE [LARGE SCALE GENOMIC DNA]</scope>
    <source>
        <strain evidence="2 3">IMCC43200</strain>
    </source>
</reference>
<evidence type="ECO:0000313" key="2">
    <source>
        <dbReference type="EMBL" id="WOJ92188.1"/>
    </source>
</evidence>
<proteinExistence type="predicted"/>
<sequence length="416" mass="45674">MRAALGIVLMLPTLALAQGLELERGHAKVRGQLTQFEDDSIYRNFVGTPAHDLGAAIRLNTRADFGAWSFSAHYQLLAVQGSRVELNRALPDPALAQPVLPLDSLRWMNLSDTLHEGSDSEAVQRLDRLHLDWRSEKTVLRLGRQAVSWGNGLFYNPMDFFNPFDPSAIDTEYKLGDDMLYGQRLLDNGSDWQAVAVQRRDPQGNASARARSYALKYHGFSATREIDLLVAEHFEQSMLGVGGSTNLGDAILRGDLVLTDGINGWTASAVINSSWSWVARGHNMSGSIEYFFNGFGLRESDYGAAGFLSSPDLVARIRRGELFSVGRHYLAASVGIEMHPLIQLTPSLFYNLGDRSALGQLSINWDLADNWQLIGAANIPVGPAGTEFGGLSLPFTEEARTLGTGASVLLQLAWYF</sequence>
<organism evidence="2 3">
    <name type="scientific">Congregibacter variabilis</name>
    <dbReference type="NCBI Taxonomy" id="3081200"/>
    <lineage>
        <taxon>Bacteria</taxon>
        <taxon>Pseudomonadati</taxon>
        <taxon>Pseudomonadota</taxon>
        <taxon>Gammaproteobacteria</taxon>
        <taxon>Cellvibrionales</taxon>
        <taxon>Halieaceae</taxon>
        <taxon>Congregibacter</taxon>
    </lineage>
</organism>
<gene>
    <name evidence="2" type="ORF">R0135_10345</name>
</gene>
<feature type="chain" id="PRO_5045073048" description="Alginate export domain-containing protein" evidence="1">
    <location>
        <begin position="18"/>
        <end position="416"/>
    </location>
</feature>
<dbReference type="RefSeq" id="WP_407346770.1">
    <property type="nucleotide sequence ID" value="NZ_CP136864.1"/>
</dbReference>
<evidence type="ECO:0000256" key="1">
    <source>
        <dbReference type="SAM" id="SignalP"/>
    </source>
</evidence>
<protein>
    <recommendedName>
        <fullName evidence="4">Alginate export domain-containing protein</fullName>
    </recommendedName>
</protein>
<name>A0ABZ0HY64_9GAMM</name>
<dbReference type="Proteomes" id="UP001626537">
    <property type="component" value="Chromosome"/>
</dbReference>
<evidence type="ECO:0000313" key="3">
    <source>
        <dbReference type="Proteomes" id="UP001626537"/>
    </source>
</evidence>
<accession>A0ABZ0HY64</accession>
<evidence type="ECO:0008006" key="4">
    <source>
        <dbReference type="Google" id="ProtNLM"/>
    </source>
</evidence>
<dbReference type="EMBL" id="CP136864">
    <property type="protein sequence ID" value="WOJ92188.1"/>
    <property type="molecule type" value="Genomic_DNA"/>
</dbReference>
<keyword evidence="3" id="KW-1185">Reference proteome</keyword>